<dbReference type="Proteomes" id="UP000568380">
    <property type="component" value="Unassembled WGS sequence"/>
</dbReference>
<gene>
    <name evidence="1" type="ORF">HNR40_006800</name>
</gene>
<accession>A0A7W8A9V9</accession>
<dbReference type="EMBL" id="JACHIN010000010">
    <property type="protein sequence ID" value="MBB5081305.1"/>
    <property type="molecule type" value="Genomic_DNA"/>
</dbReference>
<dbReference type="RefSeq" id="WP_184968551.1">
    <property type="nucleotide sequence ID" value="NZ_JACHIN010000010.1"/>
</dbReference>
<dbReference type="AlphaFoldDB" id="A0A7W8A9V9"/>
<name>A0A7W8A9V9_9ACTN</name>
<protein>
    <submittedName>
        <fullName evidence="1">Transposase</fullName>
    </submittedName>
</protein>
<keyword evidence="2" id="KW-1185">Reference proteome</keyword>
<sequence>MTIMIEVSPREALAVRLREGKSVPEAAAELDVPIATAYRWEAEDRRAREQNLPTVAEQQQEAADKLSAAIGAFYQARASMEEAIIAACQPPRVEPSTSRPLVKRQDIVDMTKAADPAAVGLTIYEIRQIVDGGISR</sequence>
<comment type="caution">
    <text evidence="1">The sequence shown here is derived from an EMBL/GenBank/DDBJ whole genome shotgun (WGS) entry which is preliminary data.</text>
</comment>
<evidence type="ECO:0000313" key="2">
    <source>
        <dbReference type="Proteomes" id="UP000568380"/>
    </source>
</evidence>
<proteinExistence type="predicted"/>
<organism evidence="1 2">
    <name type="scientific">Nonomuraea endophytica</name>
    <dbReference type="NCBI Taxonomy" id="714136"/>
    <lineage>
        <taxon>Bacteria</taxon>
        <taxon>Bacillati</taxon>
        <taxon>Actinomycetota</taxon>
        <taxon>Actinomycetes</taxon>
        <taxon>Streptosporangiales</taxon>
        <taxon>Streptosporangiaceae</taxon>
        <taxon>Nonomuraea</taxon>
    </lineage>
</organism>
<evidence type="ECO:0000313" key="1">
    <source>
        <dbReference type="EMBL" id="MBB5081305.1"/>
    </source>
</evidence>
<reference evidence="1 2" key="1">
    <citation type="submission" date="2020-08" db="EMBL/GenBank/DDBJ databases">
        <title>Genomic Encyclopedia of Type Strains, Phase IV (KMG-IV): sequencing the most valuable type-strain genomes for metagenomic binning, comparative biology and taxonomic classification.</title>
        <authorList>
            <person name="Goeker M."/>
        </authorList>
    </citation>
    <scope>NUCLEOTIDE SEQUENCE [LARGE SCALE GENOMIC DNA]</scope>
    <source>
        <strain evidence="1 2">DSM 45385</strain>
    </source>
</reference>